<evidence type="ECO:0000313" key="1">
    <source>
        <dbReference type="EMBL" id="GID79254.1"/>
    </source>
</evidence>
<evidence type="ECO:0000313" key="2">
    <source>
        <dbReference type="Proteomes" id="UP000609879"/>
    </source>
</evidence>
<gene>
    <name evidence="1" type="ORF">Ade02nite_78950</name>
</gene>
<dbReference type="Pfam" id="PF14435">
    <property type="entry name" value="SUKH-4"/>
    <property type="match status" value="1"/>
</dbReference>
<name>A0ABQ3YGX1_9ACTN</name>
<dbReference type="InterPro" id="IPR025851">
    <property type="entry name" value="SUKH-4"/>
</dbReference>
<evidence type="ECO:0008006" key="3">
    <source>
        <dbReference type="Google" id="ProtNLM"/>
    </source>
</evidence>
<sequence length="158" mass="17189">MTDHDDPIRYSPGYLGCVKDDAARAYLLESGIPRVADFIEDGPAGVEPSGAHPGFLLLGYVGDPADGFAVECETGAVYCLAGSRRFFANSSPEQFVRSFRAYLDVTYGELAGDDEQVEQRLRSELRAIDPATVEDENSFWNDTLGDVSMGVYGDDDSE</sequence>
<protein>
    <recommendedName>
        <fullName evidence="3">SUKH-4 immunity protein of toxin-antitoxin system</fullName>
    </recommendedName>
</protein>
<organism evidence="1 2">
    <name type="scientific">Paractinoplanes deccanensis</name>
    <dbReference type="NCBI Taxonomy" id="113561"/>
    <lineage>
        <taxon>Bacteria</taxon>
        <taxon>Bacillati</taxon>
        <taxon>Actinomycetota</taxon>
        <taxon>Actinomycetes</taxon>
        <taxon>Micromonosporales</taxon>
        <taxon>Micromonosporaceae</taxon>
        <taxon>Paractinoplanes</taxon>
    </lineage>
</organism>
<keyword evidence="2" id="KW-1185">Reference proteome</keyword>
<reference evidence="1 2" key="1">
    <citation type="submission" date="2021-01" db="EMBL/GenBank/DDBJ databases">
        <title>Whole genome shotgun sequence of Actinoplanes deccanensis NBRC 13994.</title>
        <authorList>
            <person name="Komaki H."/>
            <person name="Tamura T."/>
        </authorList>
    </citation>
    <scope>NUCLEOTIDE SEQUENCE [LARGE SCALE GENOMIC DNA]</scope>
    <source>
        <strain evidence="1 2">NBRC 13994</strain>
    </source>
</reference>
<dbReference type="Proteomes" id="UP000609879">
    <property type="component" value="Unassembled WGS sequence"/>
</dbReference>
<comment type="caution">
    <text evidence="1">The sequence shown here is derived from an EMBL/GenBank/DDBJ whole genome shotgun (WGS) entry which is preliminary data.</text>
</comment>
<accession>A0ABQ3YGX1</accession>
<dbReference type="RefSeq" id="WP_203775214.1">
    <property type="nucleotide sequence ID" value="NZ_BAAABO010000011.1"/>
</dbReference>
<dbReference type="EMBL" id="BOMI01000165">
    <property type="protein sequence ID" value="GID79254.1"/>
    <property type="molecule type" value="Genomic_DNA"/>
</dbReference>
<proteinExistence type="predicted"/>